<dbReference type="EMBL" id="VBPB01000001">
    <property type="protein sequence ID" value="TMQ74339.1"/>
    <property type="molecule type" value="Genomic_DNA"/>
</dbReference>
<evidence type="ECO:0000313" key="2">
    <source>
        <dbReference type="EMBL" id="TMQ74339.1"/>
    </source>
</evidence>
<protein>
    <submittedName>
        <fullName evidence="2">PorV/PorQ family protein</fullName>
    </submittedName>
</protein>
<organism evidence="2 3">
    <name type="scientific">Eiseniibacteriota bacterium</name>
    <dbReference type="NCBI Taxonomy" id="2212470"/>
    <lineage>
        <taxon>Bacteria</taxon>
        <taxon>Candidatus Eiseniibacteriota</taxon>
    </lineage>
</organism>
<reference evidence="2 3" key="1">
    <citation type="journal article" date="2019" name="Nat. Microbiol.">
        <title>Mediterranean grassland soil C-N compound turnover is dependent on rainfall and depth, and is mediated by genomically divergent microorganisms.</title>
        <authorList>
            <person name="Diamond S."/>
            <person name="Andeer P.F."/>
            <person name="Li Z."/>
            <person name="Crits-Christoph A."/>
            <person name="Burstein D."/>
            <person name="Anantharaman K."/>
            <person name="Lane K.R."/>
            <person name="Thomas B.C."/>
            <person name="Pan C."/>
            <person name="Northen T.R."/>
            <person name="Banfield J.F."/>
        </authorList>
    </citation>
    <scope>NUCLEOTIDE SEQUENCE [LARGE SCALE GENOMIC DNA]</scope>
    <source>
        <strain evidence="2">WS_11</strain>
    </source>
</reference>
<evidence type="ECO:0000256" key="1">
    <source>
        <dbReference type="SAM" id="SignalP"/>
    </source>
</evidence>
<keyword evidence="1" id="KW-0732">Signal</keyword>
<proteinExistence type="predicted"/>
<dbReference type="Gene3D" id="2.40.160.60">
    <property type="entry name" value="Outer membrane protein transport protein (OMPP1/FadL/TodX)"/>
    <property type="match status" value="1"/>
</dbReference>
<comment type="caution">
    <text evidence="2">The sequence shown here is derived from an EMBL/GenBank/DDBJ whole genome shotgun (WGS) entry which is preliminary data.</text>
</comment>
<sequence>MTARPRAALARVLPILGIAALLVAGSANRAHARPDQQMVAEFKAGFPELFQPRGDGRTVPAAVPDIFGPGAVLNVGHLFMKVTNFDVIGNPFTNLSTDPSGQWPGASGTEYLSFMLLGVSGVDKTATDPAAIRRMSLQPEWRPQTLAPEDRIYKSYDGKVFGLRGVDDDKDAVSHDPLDRTAWVDEDFLDGRDNDGDGLIDEDYGAIGQQMFTCVMWDDTPQALALNLNEKHVPLHLELRQEAFAFSVPGFEDFDVVNWQVFNRSSHAIDSMYISIRYDVDAGPGDLPAYFNDDLDIPFFPHGDFPVILSKDNEWGAKMDPKAYRRQEHHAVIASWPAESTLGLCPRVNLRVNGFSVVDNDGDAGRTPGISSILLLGHTTDPLGLAAPKKVGWCQFRSHVAGTPYNSGGSPVVDQQRFEMVSSGENIDRETGFITATPVDQEGDIQGWASVGPFGVTDDQGGSHAIPVGGSVELTIAFAVQESKGLATINDYPNDYAAYLNGTLSAADLFAKYPALENAFAAQVAYEGVYDDPPSILNDNEHINITYFHGRETRVRAPAGFILTESDCPDGTAPGHDDPVPRQITEFGYQWFDFDCDYCTGVWVYGNGPDFGEGPGSGKMLKRWNTAAPPPNPETNAAATYNFSDNPERKVVPARDGQIALAWDNLSEVTVDPEAGDFDTRSYRLWKVSNWRRQGGVTGPSDDDWTLLAHFRLFDFYDNSGRHIDSNRQIFSDERMQIKTKEFWPPALDSVHAGQPICPQVYIPNLSLQAVVLTKSAYTNAAAHDWVRAKGYSTSDFHEEPSTWRFNQTAGDCKYNSFHTVGLEGSGAWAEVCLNPLADKRGFIVPICLFAGDLWDQQTGEILRPTPDHCEIPGCTLDTLPCAKDESGNCLRVEAIVGLRNGNLRDVTRTKYPVGRYRYLDHEVKNGFIYFYSVTAGDSTGGGELPDSSGITVGGRELTGRRSGVEAEGIYPQASTKAPGGVWVVPNPYRGYADLTKRPSAWDLTPNATDPTGTHLDFMGMPPAPWTIQIYTVSGDLVQTLRSEDAINESVRGSATVANPAFNPNFPDDPVDNPKTITLPGFNRQADSPNDGEARWNLISRNGQDVVSGVYIFVVQLVRKLIAAFGLLGALLPSVVGAAQVFEKVGVFDGQFLKIDVGARAAAMGGAFVAVADDASALYWNCAGIARIDPDKSQLQFNHAIWPGDMNFTQAAYVFHWKRVPGAIGINARALYMDPMIETTAYQPDPEVGTGRTFDAGFMAAGLTYARSFTDKFSAGITGNLIHEGLAEFSQNTYSFDLGTLYDVGTLGMRIGMAISNMGTDIQFIDKRARIPTVFRVGTCATILQSSNQKLVGSFEFSHPPDNAERVNVGAEYAFQNYVYLRGGYNVNYDAEGAAGGIGFRFPVSFAGTADFDYAYTDMKALGAAHRFSLKFLF</sequence>
<feature type="signal peptide" evidence="1">
    <location>
        <begin position="1"/>
        <end position="32"/>
    </location>
</feature>
<dbReference type="NCBIfam" id="NF033709">
    <property type="entry name" value="PorV_fam"/>
    <property type="match status" value="1"/>
</dbReference>
<dbReference type="Proteomes" id="UP000319771">
    <property type="component" value="Unassembled WGS sequence"/>
</dbReference>
<gene>
    <name evidence="2" type="ORF">E6K81_00085</name>
</gene>
<evidence type="ECO:0000313" key="3">
    <source>
        <dbReference type="Proteomes" id="UP000319771"/>
    </source>
</evidence>
<feature type="chain" id="PRO_5021964520" evidence="1">
    <location>
        <begin position="33"/>
        <end position="1434"/>
    </location>
</feature>
<name>A0A538UF99_UNCEI</name>
<accession>A0A538UF99</accession>